<keyword evidence="2" id="KW-1185">Reference proteome</keyword>
<organism evidence="1 2">
    <name type="scientific">Bonamia ostreae</name>
    <dbReference type="NCBI Taxonomy" id="126728"/>
    <lineage>
        <taxon>Eukaryota</taxon>
        <taxon>Sar</taxon>
        <taxon>Rhizaria</taxon>
        <taxon>Endomyxa</taxon>
        <taxon>Ascetosporea</taxon>
        <taxon>Haplosporida</taxon>
        <taxon>Bonamia</taxon>
    </lineage>
</organism>
<name>A0ABV2AUS3_9EUKA</name>
<evidence type="ECO:0000313" key="1">
    <source>
        <dbReference type="EMBL" id="MES1923418.1"/>
    </source>
</evidence>
<evidence type="ECO:0000313" key="2">
    <source>
        <dbReference type="Proteomes" id="UP001439008"/>
    </source>
</evidence>
<gene>
    <name evidence="1" type="ORF">MHBO_004985</name>
</gene>
<sequence>MCTGRTRRLRALMQFPRDSNERLMFAPSRKRNPLFFVLLARSEPAKSIRDSFAVLQSEALCF</sequence>
<dbReference type="EMBL" id="JBDODL010006104">
    <property type="protein sequence ID" value="MES1923418.1"/>
    <property type="molecule type" value="Genomic_DNA"/>
</dbReference>
<protein>
    <submittedName>
        <fullName evidence="1">Uncharacterized protein</fullName>
    </submittedName>
</protein>
<reference evidence="1 2" key="1">
    <citation type="journal article" date="2024" name="BMC Biol.">
        <title>Comparative genomics of Ascetosporea gives new insight into the evolutionary basis for animal parasitism in Rhizaria.</title>
        <authorList>
            <person name="Hiltunen Thoren M."/>
            <person name="Onut-Brannstrom I."/>
            <person name="Alfjorden A."/>
            <person name="Peckova H."/>
            <person name="Swords F."/>
            <person name="Hooper C."/>
            <person name="Holzer A.S."/>
            <person name="Bass D."/>
            <person name="Burki F."/>
        </authorList>
    </citation>
    <scope>NUCLEOTIDE SEQUENCE [LARGE SCALE GENOMIC DNA]</scope>
    <source>
        <strain evidence="1">20-A016</strain>
    </source>
</reference>
<dbReference type="Proteomes" id="UP001439008">
    <property type="component" value="Unassembled WGS sequence"/>
</dbReference>
<comment type="caution">
    <text evidence="1">The sequence shown here is derived from an EMBL/GenBank/DDBJ whole genome shotgun (WGS) entry which is preliminary data.</text>
</comment>
<accession>A0ABV2AUS3</accession>
<proteinExistence type="predicted"/>